<keyword evidence="1 4" id="KW-0349">Heme</keyword>
<dbReference type="EMBL" id="JXNT01000018">
    <property type="protein sequence ID" value="ODM15214.1"/>
    <property type="molecule type" value="Genomic_DNA"/>
</dbReference>
<dbReference type="GO" id="GO:0004128">
    <property type="term" value="F:cytochrome-b5 reductase activity, acting on NAD(P)H"/>
    <property type="evidence" value="ECO:0007669"/>
    <property type="project" value="TreeGrafter"/>
</dbReference>
<keyword evidence="2 4" id="KW-0479">Metal-binding</keyword>
<keyword evidence="3 4" id="KW-0408">Iron</keyword>
<dbReference type="VEuPathDB" id="FungiDB:SI65_09453"/>
<feature type="region of interest" description="Disordered" evidence="5">
    <location>
        <begin position="26"/>
        <end position="243"/>
    </location>
</feature>
<dbReference type="PROSITE" id="PS00191">
    <property type="entry name" value="CYTOCHROME_B5_1"/>
    <property type="match status" value="1"/>
</dbReference>
<dbReference type="PROSITE" id="PS50255">
    <property type="entry name" value="CYTOCHROME_B5_2"/>
    <property type="match status" value="1"/>
</dbReference>
<dbReference type="GO" id="GO:0046872">
    <property type="term" value="F:metal ion binding"/>
    <property type="evidence" value="ECO:0007669"/>
    <property type="project" value="UniProtKB-UniRule"/>
</dbReference>
<evidence type="ECO:0000256" key="4">
    <source>
        <dbReference type="RuleBase" id="RU362121"/>
    </source>
</evidence>
<evidence type="ECO:0000256" key="3">
    <source>
        <dbReference type="ARBA" id="ARBA00023004"/>
    </source>
</evidence>
<dbReference type="AlphaFoldDB" id="A0A1E3B2R5"/>
<dbReference type="OrthoDB" id="432299at2759"/>
<proteinExistence type="inferred from homology"/>
<dbReference type="InterPro" id="IPR001199">
    <property type="entry name" value="Cyt_B5-like_heme/steroid-bd"/>
</dbReference>
<dbReference type="STRING" id="573508.A0A1E3B2R5"/>
<evidence type="ECO:0000256" key="1">
    <source>
        <dbReference type="ARBA" id="ARBA00022617"/>
    </source>
</evidence>
<dbReference type="PANTHER" id="PTHR46237">
    <property type="entry name" value="CYTOCHROME B5 REDUCTASE 4 FAMILY MEMBER"/>
    <property type="match status" value="1"/>
</dbReference>
<evidence type="ECO:0000259" key="6">
    <source>
        <dbReference type="PROSITE" id="PS50255"/>
    </source>
</evidence>
<feature type="compositionally biased region" description="Polar residues" evidence="5">
    <location>
        <begin position="105"/>
        <end position="131"/>
    </location>
</feature>
<dbReference type="InterPro" id="IPR018506">
    <property type="entry name" value="Cyt_B5_heme-BS"/>
</dbReference>
<comment type="caution">
    <text evidence="7">The sequence shown here is derived from an EMBL/GenBank/DDBJ whole genome shotgun (WGS) entry which is preliminary data.</text>
</comment>
<dbReference type="Gene3D" id="3.10.120.10">
    <property type="entry name" value="Cytochrome b5-like heme/steroid binding domain"/>
    <property type="match status" value="1"/>
</dbReference>
<feature type="compositionally biased region" description="Low complexity" evidence="5">
    <location>
        <begin position="178"/>
        <end position="190"/>
    </location>
</feature>
<reference evidence="7 8" key="1">
    <citation type="journal article" date="2016" name="BMC Genomics">
        <title>Comparative genomic and transcriptomic analyses of the Fuzhuan brick tea-fermentation fungus Aspergillus cristatus.</title>
        <authorList>
            <person name="Ge Y."/>
            <person name="Wang Y."/>
            <person name="Liu Y."/>
            <person name="Tan Y."/>
            <person name="Ren X."/>
            <person name="Zhang X."/>
            <person name="Hyde K.D."/>
            <person name="Liu Y."/>
            <person name="Liu Z."/>
        </authorList>
    </citation>
    <scope>NUCLEOTIDE SEQUENCE [LARGE SCALE GENOMIC DNA]</scope>
    <source>
        <strain evidence="7 8">GZAAS20.1005</strain>
    </source>
</reference>
<dbReference type="GO" id="GO:0020037">
    <property type="term" value="F:heme binding"/>
    <property type="evidence" value="ECO:0007669"/>
    <property type="project" value="UniProtKB-UniRule"/>
</dbReference>
<feature type="compositionally biased region" description="Polar residues" evidence="5">
    <location>
        <begin position="41"/>
        <end position="53"/>
    </location>
</feature>
<protein>
    <recommendedName>
        <fullName evidence="6">Cytochrome b5 heme-binding domain-containing protein</fullName>
    </recommendedName>
</protein>
<accession>A0A1E3B2R5</accession>
<dbReference type="Proteomes" id="UP000094569">
    <property type="component" value="Unassembled WGS sequence"/>
</dbReference>
<dbReference type="Pfam" id="PF00173">
    <property type="entry name" value="Cyt-b5"/>
    <property type="match status" value="1"/>
</dbReference>
<dbReference type="InterPro" id="IPR051872">
    <property type="entry name" value="Cytochrome_b5/Flavoprotein_Rdt"/>
</dbReference>
<dbReference type="PANTHER" id="PTHR46237:SF1">
    <property type="entry name" value="CYTOCHROME B5 REDUCTASE 4"/>
    <property type="match status" value="1"/>
</dbReference>
<keyword evidence="8" id="KW-1185">Reference proteome</keyword>
<name>A0A1E3B2R5_ASPCR</name>
<evidence type="ECO:0000313" key="8">
    <source>
        <dbReference type="Proteomes" id="UP000094569"/>
    </source>
</evidence>
<dbReference type="InterPro" id="IPR036400">
    <property type="entry name" value="Cyt_B5-like_heme/steroid_sf"/>
</dbReference>
<dbReference type="FunFam" id="3.10.120.10:FF:000001">
    <property type="entry name" value="Cytochrome b5 reductase 4"/>
    <property type="match status" value="1"/>
</dbReference>
<feature type="compositionally biased region" description="Pro residues" evidence="5">
    <location>
        <begin position="138"/>
        <end position="147"/>
    </location>
</feature>
<dbReference type="SMART" id="SM01117">
    <property type="entry name" value="Cyt-b5"/>
    <property type="match status" value="1"/>
</dbReference>
<sequence length="364" mass="38599">MGWVGVATLIATACYVLYRFPPHTWSSEPASTPPESIPEQAPTQNNARTTDTSKPPAIPKIEPVPAKESEEENAEEQSTPKASASAPVLEVPVLDLDDSAAESGSAKSPASLNHNNASPSSLNTTSASTVARQAATMPPRPLPPTPSPSSTLSPQPSQADSSFLMPPPPPPRNRATGQQQQPQTQSSQPQFLSPGPVPGRYPPRLNSSSLAPPPSAAASQRGPQRLAPPTRPSSNSPNRAVLEPGFSPLDWAALTSNPKANLRGENLPAQLIRVTPSMLKIQNGRKGRDAWTSYQGKVYNIQPYVPFHPGGKGELLRGAGKDSAKLFVEVHPWVNWDAILGECLVGILVSENEVGEENALDAMD</sequence>
<evidence type="ECO:0000256" key="2">
    <source>
        <dbReference type="ARBA" id="ARBA00022723"/>
    </source>
</evidence>
<gene>
    <name evidence="7" type="ORF">SI65_09453</name>
</gene>
<feature type="compositionally biased region" description="Low complexity" evidence="5">
    <location>
        <begin position="148"/>
        <end position="158"/>
    </location>
</feature>
<evidence type="ECO:0000256" key="5">
    <source>
        <dbReference type="SAM" id="MobiDB-lite"/>
    </source>
</evidence>
<feature type="domain" description="Cytochrome b5 heme-binding" evidence="6">
    <location>
        <begin position="271"/>
        <end position="349"/>
    </location>
</feature>
<organism evidence="7 8">
    <name type="scientific">Aspergillus cristatus</name>
    <name type="common">Chinese Fuzhuan brick tea-fermentation fungus</name>
    <name type="synonym">Eurotium cristatum</name>
    <dbReference type="NCBI Taxonomy" id="573508"/>
    <lineage>
        <taxon>Eukaryota</taxon>
        <taxon>Fungi</taxon>
        <taxon>Dikarya</taxon>
        <taxon>Ascomycota</taxon>
        <taxon>Pezizomycotina</taxon>
        <taxon>Eurotiomycetes</taxon>
        <taxon>Eurotiomycetidae</taxon>
        <taxon>Eurotiales</taxon>
        <taxon>Aspergillaceae</taxon>
        <taxon>Aspergillus</taxon>
        <taxon>Aspergillus subgen. Aspergillus</taxon>
    </lineage>
</organism>
<evidence type="ECO:0000313" key="7">
    <source>
        <dbReference type="EMBL" id="ODM15214.1"/>
    </source>
</evidence>
<dbReference type="GO" id="GO:0005737">
    <property type="term" value="C:cytoplasm"/>
    <property type="evidence" value="ECO:0007669"/>
    <property type="project" value="TreeGrafter"/>
</dbReference>
<comment type="similarity">
    <text evidence="4">Belongs to the cytochrome b5 family.</text>
</comment>
<dbReference type="SUPFAM" id="SSF55856">
    <property type="entry name" value="Cytochrome b5-like heme/steroid binding domain"/>
    <property type="match status" value="1"/>
</dbReference>